<dbReference type="SUPFAM" id="SSF56784">
    <property type="entry name" value="HAD-like"/>
    <property type="match status" value="1"/>
</dbReference>
<protein>
    <submittedName>
        <fullName evidence="1">GMP/IMP nucleotidase YrfG</fullName>
        <ecNumber evidence="1">3.1.3.5</ecNumber>
    </submittedName>
</protein>
<dbReference type="PANTHER" id="PTHR43434:SF3">
    <property type="entry name" value="GMP_IMP NUCLEOTIDASE YRFG"/>
    <property type="match status" value="1"/>
</dbReference>
<dbReference type="SFLD" id="SFLDS00003">
    <property type="entry name" value="Haloacid_Dehalogenase"/>
    <property type="match status" value="1"/>
</dbReference>
<dbReference type="GO" id="GO:0006281">
    <property type="term" value="P:DNA repair"/>
    <property type="evidence" value="ECO:0007669"/>
    <property type="project" value="TreeGrafter"/>
</dbReference>
<proteinExistence type="predicted"/>
<organism evidence="1">
    <name type="scientific">invertebrate metagenome</name>
    <dbReference type="NCBI Taxonomy" id="1711999"/>
    <lineage>
        <taxon>unclassified sequences</taxon>
        <taxon>metagenomes</taxon>
        <taxon>organismal metagenomes</taxon>
    </lineage>
</organism>
<gene>
    <name evidence="1" type="primary">yrfG</name>
    <name evidence="1" type="ORF">CI610_02312</name>
</gene>
<comment type="caution">
    <text evidence="1">The sequence shown here is derived from an EMBL/GenBank/DDBJ whole genome shotgun (WGS) entry which is preliminary data.</text>
</comment>
<dbReference type="InterPro" id="IPR006439">
    <property type="entry name" value="HAD-SF_hydro_IA"/>
</dbReference>
<dbReference type="InterPro" id="IPR036412">
    <property type="entry name" value="HAD-like_sf"/>
</dbReference>
<dbReference type="EC" id="3.1.3.5" evidence="1"/>
<dbReference type="Pfam" id="PF00702">
    <property type="entry name" value="Hydrolase"/>
    <property type="match status" value="1"/>
</dbReference>
<dbReference type="NCBIfam" id="TIGR01509">
    <property type="entry name" value="HAD-SF-IA-v3"/>
    <property type="match status" value="1"/>
</dbReference>
<dbReference type="NCBIfam" id="NF011564">
    <property type="entry name" value="PRK14988.1"/>
    <property type="match status" value="1"/>
</dbReference>
<dbReference type="CDD" id="cd01427">
    <property type="entry name" value="HAD_like"/>
    <property type="match status" value="1"/>
</dbReference>
<dbReference type="GO" id="GO:0008967">
    <property type="term" value="F:phosphoglycolate phosphatase activity"/>
    <property type="evidence" value="ECO:0007669"/>
    <property type="project" value="TreeGrafter"/>
</dbReference>
<dbReference type="EMBL" id="NSIT01000134">
    <property type="protein sequence ID" value="PJE78736.1"/>
    <property type="molecule type" value="Genomic_DNA"/>
</dbReference>
<keyword evidence="1" id="KW-0378">Hydrolase</keyword>
<evidence type="ECO:0000313" key="1">
    <source>
        <dbReference type="EMBL" id="PJE78736.1"/>
    </source>
</evidence>
<dbReference type="PANTHER" id="PTHR43434">
    <property type="entry name" value="PHOSPHOGLYCOLATE PHOSPHATASE"/>
    <property type="match status" value="1"/>
</dbReference>
<name>A0A2H9T685_9ZZZZ</name>
<dbReference type="Gene3D" id="3.40.50.1000">
    <property type="entry name" value="HAD superfamily/HAD-like"/>
    <property type="match status" value="1"/>
</dbReference>
<sequence>MINWTTINTVLLDMDGTLLDLHFDNYFWQTYIPLKYAEKHRISLKQANTELIPRFERVKGTLNWYCLDYWNNELKMDLVAMKEEVADKLNLRPSAEFFLKKLKAMGKQVFMITNAHPGSLSLKMHHLPIKDYFDRLISAHEYGVPKESPRFWSTLEADIHLRKDRALFIDDGVHILDAARQYGVAHLLAIRCPDSHQNPWDTGCYEAVEDYRQLF</sequence>
<dbReference type="GO" id="GO:0008253">
    <property type="term" value="F:5'-nucleotidase activity"/>
    <property type="evidence" value="ECO:0007669"/>
    <property type="project" value="UniProtKB-EC"/>
</dbReference>
<dbReference type="InterPro" id="IPR050155">
    <property type="entry name" value="HAD-like_hydrolase_sf"/>
</dbReference>
<dbReference type="GO" id="GO:0005829">
    <property type="term" value="C:cytosol"/>
    <property type="evidence" value="ECO:0007669"/>
    <property type="project" value="TreeGrafter"/>
</dbReference>
<reference evidence="1" key="1">
    <citation type="journal article" date="2017" name="Appl. Environ. Microbiol.">
        <title>Molecular characterization of an Endozoicomonas-like organism causing infection in king scallop Pecten maximus L.</title>
        <authorList>
            <person name="Cano I."/>
            <person name="van Aerle R."/>
            <person name="Ross S."/>
            <person name="Verner-Jeffreys D.W."/>
            <person name="Paley R.K."/>
            <person name="Rimmer G."/>
            <person name="Ryder D."/>
            <person name="Hooper P."/>
            <person name="Stone D."/>
            <person name="Feist S.W."/>
        </authorList>
    </citation>
    <scope>NUCLEOTIDE SEQUENCE</scope>
</reference>
<accession>A0A2H9T685</accession>
<dbReference type="InterPro" id="IPR023214">
    <property type="entry name" value="HAD_sf"/>
</dbReference>
<dbReference type="SFLD" id="SFLDG01129">
    <property type="entry name" value="C1.5:_HAD__Beta-PGM__Phosphata"/>
    <property type="match status" value="1"/>
</dbReference>
<dbReference type="AlphaFoldDB" id="A0A2H9T685"/>